<evidence type="ECO:0000256" key="7">
    <source>
        <dbReference type="PIRSR" id="PIRSR602401-1"/>
    </source>
</evidence>
<keyword evidence="6 8" id="KW-0503">Monooxygenase</keyword>
<comment type="similarity">
    <text evidence="2 8">Belongs to the cytochrome P450 family.</text>
</comment>
<sequence>MLPMFLNLSMFDLILEALCLCTTYIAVRALYNLFFHPLAGFPGPKLTASSKLYEFYYDVLRGGQFFYEIQRMHELYGPIVRINPDELHINDATYYGTLYAGGGQIRDKYQWFTNAAGSPTSTFATVGHDLHRTRRSALNPFFSKASVVKLEPLIHEKVEGICAGMDAQFQQEALFDFGAAYMSFALDTVSHYAFGAAECWNCLLEPGFSADWKEAIVSSFENATLIRYIPWLLMPLKMIPYQWITRVHRAMGMYFKSYTLIKGHVLSFLDAEHVKVAHHDVTIFSELRNGKLPAIEQEPRRLIDEANILMIAGGEAITQLLTIVSYHLLDNPHILVRLREELDNVMPRPDSPITWCELEKLPYLTAVIQEGLRISAIVTTRLPRVAPHEVLKYQSFEIPPGTPVSMTSHFIHLDPVLWPEPLKFLPGRWMDDGTDTPRGNREYLVPFSKGSRGCVGINLAHAQAYLAIARVFRRFDFELFQTDRRDVTIVRDCFNGQPYKGSKGVRAHVVGLRA</sequence>
<dbReference type="OMA" id="FHLLWNP"/>
<dbReference type="CDD" id="cd11062">
    <property type="entry name" value="CYP58-like"/>
    <property type="match status" value="1"/>
</dbReference>
<dbReference type="PROSITE" id="PS00086">
    <property type="entry name" value="CYTOCHROME_P450"/>
    <property type="match status" value="1"/>
</dbReference>
<evidence type="ECO:0008006" key="11">
    <source>
        <dbReference type="Google" id="ProtNLM"/>
    </source>
</evidence>
<dbReference type="RefSeq" id="XP_013344786.1">
    <property type="nucleotide sequence ID" value="XM_013489332.1"/>
</dbReference>
<dbReference type="InParanoid" id="A0A074YQG2"/>
<proteinExistence type="inferred from homology"/>
<evidence type="ECO:0000256" key="2">
    <source>
        <dbReference type="ARBA" id="ARBA00010617"/>
    </source>
</evidence>
<reference evidence="9 10" key="1">
    <citation type="journal article" date="2014" name="BMC Genomics">
        <title>Genome sequencing of four Aureobasidium pullulans varieties: biotechnological potential, stress tolerance, and description of new species.</title>
        <authorList>
            <person name="Gostin Ar C."/>
            <person name="Ohm R.A."/>
            <person name="Kogej T."/>
            <person name="Sonjak S."/>
            <person name="Turk M."/>
            <person name="Zajc J."/>
            <person name="Zalar P."/>
            <person name="Grube M."/>
            <person name="Sun H."/>
            <person name="Han J."/>
            <person name="Sharma A."/>
            <person name="Chiniquy J."/>
            <person name="Ngan C.Y."/>
            <person name="Lipzen A."/>
            <person name="Barry K."/>
            <person name="Grigoriev I.V."/>
            <person name="Gunde-Cimerman N."/>
        </authorList>
    </citation>
    <scope>NUCLEOTIDE SEQUENCE [LARGE SCALE GENOMIC DNA]</scope>
    <source>
        <strain evidence="9 10">EXF-2481</strain>
    </source>
</reference>
<dbReference type="HOGENOM" id="CLU_001570_14_4_1"/>
<dbReference type="OrthoDB" id="3945418at2759"/>
<dbReference type="GO" id="GO:0016705">
    <property type="term" value="F:oxidoreductase activity, acting on paired donors, with incorporation or reduction of molecular oxygen"/>
    <property type="evidence" value="ECO:0007669"/>
    <property type="project" value="InterPro"/>
</dbReference>
<evidence type="ECO:0000256" key="1">
    <source>
        <dbReference type="ARBA" id="ARBA00001971"/>
    </source>
</evidence>
<dbReference type="InterPro" id="IPR002401">
    <property type="entry name" value="Cyt_P450_E_grp-I"/>
</dbReference>
<dbReference type="InterPro" id="IPR050121">
    <property type="entry name" value="Cytochrome_P450_monoxygenase"/>
</dbReference>
<dbReference type="STRING" id="1043005.A0A074YQG2"/>
<dbReference type="GO" id="GO:0004497">
    <property type="term" value="F:monooxygenase activity"/>
    <property type="evidence" value="ECO:0007669"/>
    <property type="project" value="UniProtKB-KW"/>
</dbReference>
<dbReference type="Pfam" id="PF00067">
    <property type="entry name" value="p450"/>
    <property type="match status" value="1"/>
</dbReference>
<dbReference type="Proteomes" id="UP000030641">
    <property type="component" value="Unassembled WGS sequence"/>
</dbReference>
<feature type="binding site" description="axial binding residue" evidence="7">
    <location>
        <position position="454"/>
    </location>
    <ligand>
        <name>heme</name>
        <dbReference type="ChEBI" id="CHEBI:30413"/>
    </ligand>
    <ligandPart>
        <name>Fe</name>
        <dbReference type="ChEBI" id="CHEBI:18248"/>
    </ligandPart>
</feature>
<keyword evidence="7 8" id="KW-0349">Heme</keyword>
<dbReference type="InterPro" id="IPR017972">
    <property type="entry name" value="Cyt_P450_CS"/>
</dbReference>
<evidence type="ECO:0000313" key="9">
    <source>
        <dbReference type="EMBL" id="KEQ96327.1"/>
    </source>
</evidence>
<organism evidence="9 10">
    <name type="scientific">Aureobasidium subglaciale (strain EXF-2481)</name>
    <name type="common">Aureobasidium pullulans var. subglaciale</name>
    <dbReference type="NCBI Taxonomy" id="1043005"/>
    <lineage>
        <taxon>Eukaryota</taxon>
        <taxon>Fungi</taxon>
        <taxon>Dikarya</taxon>
        <taxon>Ascomycota</taxon>
        <taxon>Pezizomycotina</taxon>
        <taxon>Dothideomycetes</taxon>
        <taxon>Dothideomycetidae</taxon>
        <taxon>Dothideales</taxon>
        <taxon>Saccotheciaceae</taxon>
        <taxon>Aureobasidium</taxon>
    </lineage>
</organism>
<dbReference type="SUPFAM" id="SSF48264">
    <property type="entry name" value="Cytochrome P450"/>
    <property type="match status" value="1"/>
</dbReference>
<evidence type="ECO:0000256" key="3">
    <source>
        <dbReference type="ARBA" id="ARBA00022723"/>
    </source>
</evidence>
<keyword evidence="3 7" id="KW-0479">Metal-binding</keyword>
<dbReference type="AlphaFoldDB" id="A0A074YQG2"/>
<dbReference type="InterPro" id="IPR001128">
    <property type="entry name" value="Cyt_P450"/>
</dbReference>
<dbReference type="GO" id="GO:0005506">
    <property type="term" value="F:iron ion binding"/>
    <property type="evidence" value="ECO:0007669"/>
    <property type="project" value="InterPro"/>
</dbReference>
<dbReference type="PRINTS" id="PR00385">
    <property type="entry name" value="P450"/>
</dbReference>
<evidence type="ECO:0000256" key="8">
    <source>
        <dbReference type="RuleBase" id="RU000461"/>
    </source>
</evidence>
<dbReference type="PRINTS" id="PR00463">
    <property type="entry name" value="EP450I"/>
</dbReference>
<evidence type="ECO:0000256" key="4">
    <source>
        <dbReference type="ARBA" id="ARBA00023002"/>
    </source>
</evidence>
<comment type="cofactor">
    <cofactor evidence="1 7">
        <name>heme</name>
        <dbReference type="ChEBI" id="CHEBI:30413"/>
    </cofactor>
</comment>
<dbReference type="GO" id="GO:0020037">
    <property type="term" value="F:heme binding"/>
    <property type="evidence" value="ECO:0007669"/>
    <property type="project" value="InterPro"/>
</dbReference>
<protein>
    <recommendedName>
        <fullName evidence="11">Cytochrome P450</fullName>
    </recommendedName>
</protein>
<dbReference type="PANTHER" id="PTHR24305:SF157">
    <property type="entry name" value="N-ACETYLTRYPTOPHAN 6-HYDROXYLASE IVOC-RELATED"/>
    <property type="match status" value="1"/>
</dbReference>
<keyword evidence="10" id="KW-1185">Reference proteome</keyword>
<dbReference type="PANTHER" id="PTHR24305">
    <property type="entry name" value="CYTOCHROME P450"/>
    <property type="match status" value="1"/>
</dbReference>
<name>A0A074YQG2_AURSE</name>
<evidence type="ECO:0000256" key="6">
    <source>
        <dbReference type="ARBA" id="ARBA00023033"/>
    </source>
</evidence>
<accession>A0A074YQG2</accession>
<dbReference type="GeneID" id="25366114"/>
<dbReference type="InterPro" id="IPR036396">
    <property type="entry name" value="Cyt_P450_sf"/>
</dbReference>
<dbReference type="Gene3D" id="1.10.630.10">
    <property type="entry name" value="Cytochrome P450"/>
    <property type="match status" value="1"/>
</dbReference>
<evidence type="ECO:0000256" key="5">
    <source>
        <dbReference type="ARBA" id="ARBA00023004"/>
    </source>
</evidence>
<keyword evidence="5 7" id="KW-0408">Iron</keyword>
<evidence type="ECO:0000313" key="10">
    <source>
        <dbReference type="Proteomes" id="UP000030641"/>
    </source>
</evidence>
<dbReference type="EMBL" id="KL584756">
    <property type="protein sequence ID" value="KEQ96327.1"/>
    <property type="molecule type" value="Genomic_DNA"/>
</dbReference>
<gene>
    <name evidence="9" type="ORF">AUEXF2481DRAFT_3847</name>
</gene>
<keyword evidence="4 8" id="KW-0560">Oxidoreductase</keyword>